<dbReference type="EMBL" id="CACRXK020003798">
    <property type="protein sequence ID" value="CAB4000289.1"/>
    <property type="molecule type" value="Genomic_DNA"/>
</dbReference>
<dbReference type="Gene3D" id="2.60.120.260">
    <property type="entry name" value="Galactose-binding domain-like"/>
    <property type="match status" value="1"/>
</dbReference>
<reference evidence="2" key="1">
    <citation type="submission" date="2020-04" db="EMBL/GenBank/DDBJ databases">
        <authorList>
            <person name="Alioto T."/>
            <person name="Alioto T."/>
            <person name="Gomez Garrido J."/>
        </authorList>
    </citation>
    <scope>NUCLEOTIDE SEQUENCE</scope>
    <source>
        <strain evidence="2">A484AB</strain>
    </source>
</reference>
<gene>
    <name evidence="2" type="ORF">PACLA_8A047843</name>
</gene>
<evidence type="ECO:0000256" key="1">
    <source>
        <dbReference type="SAM" id="MobiDB-lite"/>
    </source>
</evidence>
<feature type="region of interest" description="Disordered" evidence="1">
    <location>
        <begin position="51"/>
        <end position="75"/>
    </location>
</feature>
<dbReference type="Proteomes" id="UP001152795">
    <property type="component" value="Unassembled WGS sequence"/>
</dbReference>
<dbReference type="InterPro" id="IPR008979">
    <property type="entry name" value="Galactose-bd-like_sf"/>
</dbReference>
<keyword evidence="3" id="KW-1185">Reference proteome</keyword>
<dbReference type="PANTHER" id="PTHR24543">
    <property type="entry name" value="MULTICOPPER OXIDASE-RELATED"/>
    <property type="match status" value="1"/>
</dbReference>
<evidence type="ECO:0000313" key="2">
    <source>
        <dbReference type="EMBL" id="CAB4000289.1"/>
    </source>
</evidence>
<dbReference type="Pfam" id="PF00754">
    <property type="entry name" value="F5_F8_type_C"/>
    <property type="match status" value="1"/>
</dbReference>
<protein>
    <submittedName>
        <fullName evidence="2">Uncharacterized protein</fullName>
    </submittedName>
</protein>
<sequence>MPKKLNKQVAHFAMNESTIKLKKTAGLTTQPTTTSTLKKTDGLTIQPTTTSKLKKADGLTTEQTTKSTPKTTDDFTAQQTRTFKPKKTESLTVEPITTSIPKTTDSSTSTTQPKDCKKALRLGMETGEILNAQITASSEKNSYHGADNARLNQQGPGHSYAWLPATASGSWLQVDFELQATISQVLTQGGGYRDYQWVKTYTLSYSSNGVNFNPYRQNGVAKEFPGNRDRDTIVRQDISPVIVARYIRILPQTWHKNVALRVDFSGCLKGIKSKPCGLLKMGVEAW</sequence>
<dbReference type="SMART" id="SM00231">
    <property type="entry name" value="FA58C"/>
    <property type="match status" value="1"/>
</dbReference>
<evidence type="ECO:0000313" key="3">
    <source>
        <dbReference type="Proteomes" id="UP001152795"/>
    </source>
</evidence>
<dbReference type="CDD" id="cd00057">
    <property type="entry name" value="FA58C"/>
    <property type="match status" value="1"/>
</dbReference>
<dbReference type="SUPFAM" id="SSF49785">
    <property type="entry name" value="Galactose-binding domain-like"/>
    <property type="match status" value="1"/>
</dbReference>
<dbReference type="PROSITE" id="PS01285">
    <property type="entry name" value="FA58C_1"/>
    <property type="match status" value="1"/>
</dbReference>
<name>A0A6S7H7L7_PARCT</name>
<organism evidence="2 3">
    <name type="scientific">Paramuricea clavata</name>
    <name type="common">Red gorgonian</name>
    <name type="synonym">Violescent sea-whip</name>
    <dbReference type="NCBI Taxonomy" id="317549"/>
    <lineage>
        <taxon>Eukaryota</taxon>
        <taxon>Metazoa</taxon>
        <taxon>Cnidaria</taxon>
        <taxon>Anthozoa</taxon>
        <taxon>Octocorallia</taxon>
        <taxon>Malacalcyonacea</taxon>
        <taxon>Plexauridae</taxon>
        <taxon>Paramuricea</taxon>
    </lineage>
</organism>
<dbReference type="AlphaFoldDB" id="A0A6S7H7L7"/>
<feature type="compositionally biased region" description="Low complexity" evidence="1">
    <location>
        <begin position="60"/>
        <end position="75"/>
    </location>
</feature>
<dbReference type="InterPro" id="IPR000421">
    <property type="entry name" value="FA58C"/>
</dbReference>
<dbReference type="PROSITE" id="PS50022">
    <property type="entry name" value="FA58C_3"/>
    <property type="match status" value="1"/>
</dbReference>
<proteinExistence type="predicted"/>
<comment type="caution">
    <text evidence="2">The sequence shown here is derived from an EMBL/GenBank/DDBJ whole genome shotgun (WGS) entry which is preliminary data.</text>
</comment>
<dbReference type="OrthoDB" id="6071166at2759"/>
<accession>A0A6S7H7L7</accession>
<dbReference type="FunFam" id="2.60.120.260:FF:000016">
    <property type="entry name" value="Contactin-associated protein-like 4 isoform 1"/>
    <property type="match status" value="1"/>
</dbReference>